<evidence type="ECO:0000313" key="2">
    <source>
        <dbReference type="EMBL" id="KAG2108231.1"/>
    </source>
</evidence>
<reference evidence="2" key="1">
    <citation type="journal article" date="2020" name="New Phytol.">
        <title>Comparative genomics reveals dynamic genome evolution in host specialist ectomycorrhizal fungi.</title>
        <authorList>
            <person name="Lofgren L.A."/>
            <person name="Nguyen N.H."/>
            <person name="Vilgalys R."/>
            <person name="Ruytinx J."/>
            <person name="Liao H.L."/>
            <person name="Branco S."/>
            <person name="Kuo A."/>
            <person name="LaButti K."/>
            <person name="Lipzen A."/>
            <person name="Andreopoulos W."/>
            <person name="Pangilinan J."/>
            <person name="Riley R."/>
            <person name="Hundley H."/>
            <person name="Na H."/>
            <person name="Barry K."/>
            <person name="Grigoriev I.V."/>
            <person name="Stajich J.E."/>
            <person name="Kennedy P.G."/>
        </authorList>
    </citation>
    <scope>NUCLEOTIDE SEQUENCE</scope>
    <source>
        <strain evidence="2">FC423</strain>
    </source>
</reference>
<dbReference type="EMBL" id="JABBWM010000028">
    <property type="protein sequence ID" value="KAG2108231.1"/>
    <property type="molecule type" value="Genomic_DNA"/>
</dbReference>
<dbReference type="OrthoDB" id="10616621at2759"/>
<keyword evidence="1" id="KW-0472">Membrane</keyword>
<dbReference type="PROSITE" id="PS51257">
    <property type="entry name" value="PROKAR_LIPOPROTEIN"/>
    <property type="match status" value="1"/>
</dbReference>
<name>A0A9P7JTZ8_9AGAM</name>
<sequence length="132" mass="14037">MSDAKVSGPMFLGFGSAGFGCRFSGLAGIAIANVRKAKKVVIFAMSTKNYEISGLTTKYWETAPYYLDDEKYSRSVQYIYDGKTCNGTGYNTGQNMDRTSAQDFGSANAAEMSGPLVKVSGLSGLASGYIGE</sequence>
<feature type="transmembrane region" description="Helical" evidence="1">
    <location>
        <begin position="12"/>
        <end position="32"/>
    </location>
</feature>
<evidence type="ECO:0000313" key="3">
    <source>
        <dbReference type="Proteomes" id="UP000823399"/>
    </source>
</evidence>
<keyword evidence="1" id="KW-1133">Transmembrane helix</keyword>
<keyword evidence="3" id="KW-1185">Reference proteome</keyword>
<proteinExistence type="predicted"/>
<dbReference type="RefSeq" id="XP_041292750.1">
    <property type="nucleotide sequence ID" value="XM_041433721.1"/>
</dbReference>
<dbReference type="GeneID" id="64695980"/>
<comment type="caution">
    <text evidence="2">The sequence shown here is derived from an EMBL/GenBank/DDBJ whole genome shotgun (WGS) entry which is preliminary data.</text>
</comment>
<organism evidence="2 3">
    <name type="scientific">Suillus discolor</name>
    <dbReference type="NCBI Taxonomy" id="1912936"/>
    <lineage>
        <taxon>Eukaryota</taxon>
        <taxon>Fungi</taxon>
        <taxon>Dikarya</taxon>
        <taxon>Basidiomycota</taxon>
        <taxon>Agaricomycotina</taxon>
        <taxon>Agaricomycetes</taxon>
        <taxon>Agaricomycetidae</taxon>
        <taxon>Boletales</taxon>
        <taxon>Suillineae</taxon>
        <taxon>Suillaceae</taxon>
        <taxon>Suillus</taxon>
    </lineage>
</organism>
<protein>
    <submittedName>
        <fullName evidence="2">Uncharacterized protein</fullName>
    </submittedName>
</protein>
<dbReference type="AlphaFoldDB" id="A0A9P7JTZ8"/>
<evidence type="ECO:0000256" key="1">
    <source>
        <dbReference type="SAM" id="Phobius"/>
    </source>
</evidence>
<gene>
    <name evidence="2" type="ORF">F5147DRAFT_652953</name>
</gene>
<keyword evidence="1" id="KW-0812">Transmembrane</keyword>
<accession>A0A9P7JTZ8</accession>
<dbReference type="Proteomes" id="UP000823399">
    <property type="component" value="Unassembled WGS sequence"/>
</dbReference>